<reference evidence="6" key="1">
    <citation type="submission" date="2019-02" db="EMBL/GenBank/DDBJ databases">
        <authorList>
            <consortium name="Pathogen Informatics"/>
        </authorList>
    </citation>
    <scope>NUCLEOTIDE SEQUENCE</scope>
    <source>
        <strain evidence="6">3012STDY6733949</strain>
    </source>
</reference>
<dbReference type="Pfam" id="PF00440">
    <property type="entry name" value="TetR_N"/>
    <property type="match status" value="1"/>
</dbReference>
<dbReference type="RefSeq" id="WP_137353530.1">
    <property type="nucleotide sequence ID" value="NZ_CAACYE020000001.1"/>
</dbReference>
<dbReference type="GO" id="GO:0000976">
    <property type="term" value="F:transcription cis-regulatory region binding"/>
    <property type="evidence" value="ECO:0007669"/>
    <property type="project" value="TreeGrafter"/>
</dbReference>
<dbReference type="InterPro" id="IPR050109">
    <property type="entry name" value="HTH-type_TetR-like_transc_reg"/>
</dbReference>
<evidence type="ECO:0000256" key="3">
    <source>
        <dbReference type="ARBA" id="ARBA00023163"/>
    </source>
</evidence>
<dbReference type="InterPro" id="IPR009057">
    <property type="entry name" value="Homeodomain-like_sf"/>
</dbReference>
<keyword evidence="1" id="KW-0805">Transcription regulation</keyword>
<dbReference type="GO" id="GO:0003700">
    <property type="term" value="F:DNA-binding transcription factor activity"/>
    <property type="evidence" value="ECO:0007669"/>
    <property type="project" value="TreeGrafter"/>
</dbReference>
<dbReference type="PRINTS" id="PR00455">
    <property type="entry name" value="HTHTETR"/>
</dbReference>
<protein>
    <submittedName>
        <fullName evidence="6">Potential acrAB operon repressor</fullName>
    </submittedName>
</protein>
<dbReference type="Gene3D" id="1.10.357.10">
    <property type="entry name" value="Tetracycline Repressor, domain 2"/>
    <property type="match status" value="1"/>
</dbReference>
<evidence type="ECO:0000256" key="2">
    <source>
        <dbReference type="ARBA" id="ARBA00023125"/>
    </source>
</evidence>
<dbReference type="InterPro" id="IPR001647">
    <property type="entry name" value="HTH_TetR"/>
</dbReference>
<dbReference type="PANTHER" id="PTHR30055:SF234">
    <property type="entry name" value="HTH-TYPE TRANSCRIPTIONAL REGULATOR BETI"/>
    <property type="match status" value="1"/>
</dbReference>
<evidence type="ECO:0000256" key="1">
    <source>
        <dbReference type="ARBA" id="ARBA00023015"/>
    </source>
</evidence>
<dbReference type="SUPFAM" id="SSF46689">
    <property type="entry name" value="Homeodomain-like"/>
    <property type="match status" value="1"/>
</dbReference>
<dbReference type="PROSITE" id="PS50977">
    <property type="entry name" value="HTH_TETR_2"/>
    <property type="match status" value="1"/>
</dbReference>
<dbReference type="PANTHER" id="PTHR30055">
    <property type="entry name" value="HTH-TYPE TRANSCRIPTIONAL REGULATOR RUTR"/>
    <property type="match status" value="1"/>
</dbReference>
<dbReference type="EMBL" id="CAACYE010000005">
    <property type="protein sequence ID" value="VFA85614.1"/>
    <property type="molecule type" value="Genomic_DNA"/>
</dbReference>
<name>A0A449GIP5_NOCFR</name>
<keyword evidence="3" id="KW-0804">Transcription</keyword>
<evidence type="ECO:0000256" key="4">
    <source>
        <dbReference type="PROSITE-ProRule" id="PRU00335"/>
    </source>
</evidence>
<keyword evidence="2 4" id="KW-0238">DNA-binding</keyword>
<sequence length="190" mass="20465">MARLVHDTDHILDTAARLLRDTGPAGVTVSAVVRAAGVSSGSVYHRFPDRAALLGALWTRTLARYHTAAYPLFDGDPVEAATALAEYTVRWCADNPLDAHVLLTGAARFGADAWPEAVRAEREAENERWNAAIRDLVRRLCDRTGRSRTAVLLAAVDLPTAAVRRYLVSGTPIPDDLPAVTAQTVRGALS</sequence>
<organism evidence="6">
    <name type="scientific">Nocardia farcinica</name>
    <dbReference type="NCBI Taxonomy" id="37329"/>
    <lineage>
        <taxon>Bacteria</taxon>
        <taxon>Bacillati</taxon>
        <taxon>Actinomycetota</taxon>
        <taxon>Actinomycetes</taxon>
        <taxon>Mycobacteriales</taxon>
        <taxon>Nocardiaceae</taxon>
        <taxon>Nocardia</taxon>
    </lineage>
</organism>
<feature type="domain" description="HTH tetR-type" evidence="5">
    <location>
        <begin position="5"/>
        <end position="65"/>
    </location>
</feature>
<feature type="DNA-binding region" description="H-T-H motif" evidence="4">
    <location>
        <begin position="28"/>
        <end position="47"/>
    </location>
</feature>
<proteinExistence type="predicted"/>
<evidence type="ECO:0000259" key="5">
    <source>
        <dbReference type="PROSITE" id="PS50977"/>
    </source>
</evidence>
<accession>A0A449GIP5</accession>
<gene>
    <name evidence="6" type="primary">acrR_5</name>
    <name evidence="6" type="ORF">NCTC1935_03454</name>
</gene>
<evidence type="ECO:0000313" key="6">
    <source>
        <dbReference type="EMBL" id="VFA85614.1"/>
    </source>
</evidence>
<dbReference type="AlphaFoldDB" id="A0A449GIP5"/>